<protein>
    <recommendedName>
        <fullName evidence="4">BZIP domain-containing protein</fullName>
    </recommendedName>
</protein>
<feature type="compositionally biased region" description="Polar residues" evidence="1">
    <location>
        <begin position="1"/>
        <end position="21"/>
    </location>
</feature>
<evidence type="ECO:0000313" key="2">
    <source>
        <dbReference type="EMBL" id="KAK7713731.1"/>
    </source>
</evidence>
<feature type="compositionally biased region" description="Acidic residues" evidence="1">
    <location>
        <begin position="162"/>
        <end position="178"/>
    </location>
</feature>
<feature type="compositionally biased region" description="Polar residues" evidence="1">
    <location>
        <begin position="432"/>
        <end position="442"/>
    </location>
</feature>
<feature type="compositionally biased region" description="Polar residues" evidence="1">
    <location>
        <begin position="404"/>
        <end position="415"/>
    </location>
</feature>
<evidence type="ECO:0000313" key="3">
    <source>
        <dbReference type="Proteomes" id="UP001430848"/>
    </source>
</evidence>
<feature type="compositionally biased region" description="Polar residues" evidence="1">
    <location>
        <begin position="89"/>
        <end position="103"/>
    </location>
</feature>
<feature type="region of interest" description="Disordered" evidence="1">
    <location>
        <begin position="562"/>
        <end position="613"/>
    </location>
</feature>
<gene>
    <name evidence="2" type="ORF">SLS63_011973</name>
</gene>
<accession>A0ABR1NSK1</accession>
<dbReference type="EMBL" id="JAKNSF020000123">
    <property type="protein sequence ID" value="KAK7713731.1"/>
    <property type="molecule type" value="Genomic_DNA"/>
</dbReference>
<organism evidence="2 3">
    <name type="scientific">Diaporthe eres</name>
    <name type="common">Phomopsis oblonga</name>
    <dbReference type="NCBI Taxonomy" id="83184"/>
    <lineage>
        <taxon>Eukaryota</taxon>
        <taxon>Fungi</taxon>
        <taxon>Dikarya</taxon>
        <taxon>Ascomycota</taxon>
        <taxon>Pezizomycotina</taxon>
        <taxon>Sordariomycetes</taxon>
        <taxon>Sordariomycetidae</taxon>
        <taxon>Diaporthales</taxon>
        <taxon>Diaporthaceae</taxon>
        <taxon>Diaporthe</taxon>
        <taxon>Diaporthe eres species complex</taxon>
    </lineage>
</organism>
<comment type="caution">
    <text evidence="2">The sequence shown here is derived from an EMBL/GenBank/DDBJ whole genome shotgun (WGS) entry which is preliminary data.</text>
</comment>
<dbReference type="Proteomes" id="UP001430848">
    <property type="component" value="Unassembled WGS sequence"/>
</dbReference>
<name>A0ABR1NSK1_DIAER</name>
<keyword evidence="3" id="KW-1185">Reference proteome</keyword>
<feature type="region of interest" description="Disordered" evidence="1">
    <location>
        <begin position="482"/>
        <end position="528"/>
    </location>
</feature>
<evidence type="ECO:0008006" key="4">
    <source>
        <dbReference type="Google" id="ProtNLM"/>
    </source>
</evidence>
<evidence type="ECO:0000256" key="1">
    <source>
        <dbReference type="SAM" id="MobiDB-lite"/>
    </source>
</evidence>
<proteinExistence type="predicted"/>
<feature type="compositionally biased region" description="Polar residues" evidence="1">
    <location>
        <begin position="42"/>
        <end position="61"/>
    </location>
</feature>
<feature type="compositionally biased region" description="Low complexity" evidence="1">
    <location>
        <begin position="416"/>
        <end position="430"/>
    </location>
</feature>
<feature type="region of interest" description="Disordered" evidence="1">
    <location>
        <begin position="301"/>
        <end position="338"/>
    </location>
</feature>
<feature type="compositionally biased region" description="Polar residues" evidence="1">
    <location>
        <begin position="301"/>
        <end position="311"/>
    </location>
</feature>
<feature type="region of interest" description="Disordered" evidence="1">
    <location>
        <begin position="397"/>
        <end position="442"/>
    </location>
</feature>
<reference evidence="2 3" key="1">
    <citation type="submission" date="2024-02" db="EMBL/GenBank/DDBJ databases">
        <title>De novo assembly and annotation of 12 fungi associated with fruit tree decline syndrome in Ontario, Canada.</title>
        <authorList>
            <person name="Sulman M."/>
            <person name="Ellouze W."/>
            <person name="Ilyukhin E."/>
        </authorList>
    </citation>
    <scope>NUCLEOTIDE SEQUENCE [LARGE SCALE GENOMIC DNA]</scope>
    <source>
        <strain evidence="2 3">M169</strain>
    </source>
</reference>
<sequence>MSNNFDAPLSTQSDWQGQQYSYLPPGESSIYAQSYGHGTASGGNSESQAQPRSAAEASSSMDVEPKTEPNTLSPPLSLRRGADPLGLRQQRQPSPIAEQSETQGDVYAQKAAESLKEDSVASTDTPAMSLGSNPVSSVSSAGQGAELPASQSGQEDQVPKQEDDDEVIDEDDMVDGDTEAALQQMTPAERTAARRKMKRFRRAKIKRLTADDRERMIKMRAVPDDFDNVQALHSPYGAVHGLGTPMASPVGFGPGPYPDHLMRGPLVVDVRRAEGGEHMSSSGLSPAFGSIGFNTSASMSNPDLLTPMSQESSDRYDYSNHLTPLSAGPRTSNPFARQGSMETGMAVQNHHSRQQMRPLQPLQLRETLTRSRSDNLQSPLRSSMSWKGDSIDYSSYHPAAGSPTPLSGRQQSVYQPSEGLSGSPSTTLGGYESSTYAGSSVTSPTHMSYPNFQSSSFQNSQNRSRLRASSATLPLGLDLSGQRSYSASHHGLRSATSPTHRHAAVTSAPYSTGFPTAPLTAPSDFSLPRTPGFPTRTHDYSMPQMSAPIAPPNDFSQAFHASMGSGHSSRTPMRDQFGGGGPLGDRSGDDYGGPGGELKRKRSFTIPQGSSAH</sequence>
<feature type="region of interest" description="Disordered" evidence="1">
    <location>
        <begin position="1"/>
        <end position="199"/>
    </location>
</feature>
<feature type="compositionally biased region" description="Polar residues" evidence="1">
    <location>
        <begin position="120"/>
        <end position="134"/>
    </location>
</feature>